<dbReference type="FunFam" id="3.30.30.30:FF:000002">
    <property type="entry name" value="Heat shock 70 kDa protein 4"/>
    <property type="match status" value="1"/>
</dbReference>
<dbReference type="SUPFAM" id="SSF100934">
    <property type="entry name" value="Heat shock protein 70kD (HSP70), C-terminal subdomain"/>
    <property type="match status" value="2"/>
</dbReference>
<dbReference type="SUPFAM" id="SSF53067">
    <property type="entry name" value="Actin-like ATPase domain"/>
    <property type="match status" value="2"/>
</dbReference>
<sequence length="807" mass="90352">MSVVGFDVGNLQSVIAVARNRGIDIVANEVSNRATPSMVSFGSKQRYIGESAKNQEMSNFKNTVIGLKRLIGRSFNDPEVAEFEQQFIGGKLCDVNGEVGVEVSYLDEVTKVSATQLYAMYLGKLRDITAKELNGSVSDVVISVPGWYTDRQRRAVLQASKIAGLNPLRLINDNAAAALGYGITKTDLPEDKARNVVFVDLGHSSFSVSVVAFKKGELTVKAVAYDRNVGGRNFDKALLDHFVQVFNEKYKIDVRTKDKAMVRLLAACEKLKKILSANASAPITVENLMNDIDASAMYSRDEFVELIEPLLQRLEAPIKQAISDANLSADEIHSIELVGGSIRIPAVKKRLTDFFGRELSYTLNQDEAVARGCAFQCAIASPVFRVRDFAIHDVTAHPIRFQWEASQGSDDTQLDVFGRYNTIPSTKMLTFYRKQPFTIEAYYADPAHLPQGTNPWIARFDVKNVEATATGDLSTIKVKARLDQSGVLNITSAYTVEEIEVEEPVPQAEPKEGEEAAAPEMRKVKKLQKKADLPVSQASQCLDNETLTALAKKEQEMHKTDALVFETEHAKNSLEEYIYEIRGKVEGDCSAYVDPSERDGFLSRLMEAEDWLYEDGEDTTKAAYVEKLATLKAVGDPIVERSREDRERPVAARELREIIEQWAERAMSQEERYAHITEEERQRVIDRIEKVQNWLDEKLEKQSLKKKWEAPVVFAHEIRTQKQELVYFASPIMSRPKPKEEPKPEEQAAAGSGTATPNPAEEKPDQARRGDGRRLNFHCSHPKKRIEPSSLFSAFSTCHTGPTTRSR</sequence>
<dbReference type="GO" id="GO:0005829">
    <property type="term" value="C:cytosol"/>
    <property type="evidence" value="ECO:0007669"/>
    <property type="project" value="TreeGrafter"/>
</dbReference>
<name>A0A1Y1WJS4_9FUNG</name>
<accession>A0A1Y1WJS4</accession>
<dbReference type="EMBL" id="MCFD01000001">
    <property type="protein sequence ID" value="ORX73830.1"/>
    <property type="molecule type" value="Genomic_DNA"/>
</dbReference>
<dbReference type="CDD" id="cd24094">
    <property type="entry name" value="ASKHA_NBD_HSP70_ScSse"/>
    <property type="match status" value="1"/>
</dbReference>
<evidence type="ECO:0000256" key="1">
    <source>
        <dbReference type="ARBA" id="ARBA00004496"/>
    </source>
</evidence>
<keyword evidence="2" id="KW-0963">Cytoplasm</keyword>
<dbReference type="PANTHER" id="PTHR45639">
    <property type="entry name" value="HSC70CB, ISOFORM G-RELATED"/>
    <property type="match status" value="1"/>
</dbReference>
<dbReference type="PROSITE" id="PS00329">
    <property type="entry name" value="HSP70_2"/>
    <property type="match status" value="1"/>
</dbReference>
<dbReference type="AlphaFoldDB" id="A0A1Y1WJS4"/>
<dbReference type="InterPro" id="IPR043129">
    <property type="entry name" value="ATPase_NBD"/>
</dbReference>
<proteinExistence type="predicted"/>
<dbReference type="PRINTS" id="PR00301">
    <property type="entry name" value="HEATSHOCK70"/>
</dbReference>
<evidence type="ECO:0000313" key="9">
    <source>
        <dbReference type="Proteomes" id="UP000193922"/>
    </source>
</evidence>
<dbReference type="STRING" id="61395.A0A1Y1WJS4"/>
<dbReference type="InterPro" id="IPR029047">
    <property type="entry name" value="HSP70_peptide-bd_sf"/>
</dbReference>
<dbReference type="Pfam" id="PF00012">
    <property type="entry name" value="HSP70"/>
    <property type="match status" value="1"/>
</dbReference>
<feature type="compositionally biased region" description="Basic and acidic residues" evidence="7">
    <location>
        <begin position="760"/>
        <end position="774"/>
    </location>
</feature>
<dbReference type="RefSeq" id="XP_040747041.1">
    <property type="nucleotide sequence ID" value="XM_040889590.1"/>
</dbReference>
<keyword evidence="4" id="KW-0067">ATP-binding</keyword>
<evidence type="ECO:0000256" key="6">
    <source>
        <dbReference type="SAM" id="Coils"/>
    </source>
</evidence>
<dbReference type="Gene3D" id="2.60.34.10">
    <property type="entry name" value="Substrate Binding Domain Of DNAk, Chain A, domain 1"/>
    <property type="match status" value="1"/>
</dbReference>
<dbReference type="Gene3D" id="1.20.1270.10">
    <property type="match status" value="2"/>
</dbReference>
<dbReference type="GO" id="GO:0140662">
    <property type="term" value="F:ATP-dependent protein folding chaperone"/>
    <property type="evidence" value="ECO:0007669"/>
    <property type="project" value="InterPro"/>
</dbReference>
<dbReference type="Gene3D" id="3.90.640.10">
    <property type="entry name" value="Actin, Chain A, domain 4"/>
    <property type="match status" value="1"/>
</dbReference>
<keyword evidence="9" id="KW-1185">Reference proteome</keyword>
<dbReference type="FunFam" id="3.30.420.40:FF:000171">
    <property type="entry name" value="Heat shock 70 kDa protein 4"/>
    <property type="match status" value="2"/>
</dbReference>
<dbReference type="Gene3D" id="3.30.420.40">
    <property type="match status" value="2"/>
</dbReference>
<dbReference type="GeneID" id="63806238"/>
<dbReference type="GO" id="GO:0005634">
    <property type="term" value="C:nucleus"/>
    <property type="evidence" value="ECO:0007669"/>
    <property type="project" value="TreeGrafter"/>
</dbReference>
<dbReference type="InterPro" id="IPR013126">
    <property type="entry name" value="Hsp_70_fam"/>
</dbReference>
<dbReference type="PANTHER" id="PTHR45639:SF4">
    <property type="entry name" value="HSC70CB, ISOFORM G"/>
    <property type="match status" value="1"/>
</dbReference>
<comment type="caution">
    <text evidence="8">The sequence shown here is derived from an EMBL/GenBank/DDBJ whole genome shotgun (WGS) entry which is preliminary data.</text>
</comment>
<dbReference type="GO" id="GO:0005524">
    <property type="term" value="F:ATP binding"/>
    <property type="evidence" value="ECO:0007669"/>
    <property type="project" value="UniProtKB-KW"/>
</dbReference>
<reference evidence="8 9" key="1">
    <citation type="submission" date="2016-07" db="EMBL/GenBank/DDBJ databases">
        <title>Pervasive Adenine N6-methylation of Active Genes in Fungi.</title>
        <authorList>
            <consortium name="DOE Joint Genome Institute"/>
            <person name="Mondo S.J."/>
            <person name="Dannebaum R.O."/>
            <person name="Kuo R.C."/>
            <person name="Labutti K."/>
            <person name="Haridas S."/>
            <person name="Kuo A."/>
            <person name="Salamov A."/>
            <person name="Ahrendt S.R."/>
            <person name="Lipzen A."/>
            <person name="Sullivan W."/>
            <person name="Andreopoulos W.B."/>
            <person name="Clum A."/>
            <person name="Lindquist E."/>
            <person name="Daum C."/>
            <person name="Ramamoorthy G.K."/>
            <person name="Gryganskyi A."/>
            <person name="Culley D."/>
            <person name="Magnuson J.K."/>
            <person name="James T.Y."/>
            <person name="O'Malley M.A."/>
            <person name="Stajich J.E."/>
            <person name="Spatafora J.W."/>
            <person name="Visel A."/>
            <person name="Grigoriev I.V."/>
        </authorList>
    </citation>
    <scope>NUCLEOTIDE SEQUENCE [LARGE SCALE GENOMIC DNA]</scope>
    <source>
        <strain evidence="8 9">ATCC 12442</strain>
    </source>
</reference>
<evidence type="ECO:0000313" key="8">
    <source>
        <dbReference type="EMBL" id="ORX73830.1"/>
    </source>
</evidence>
<dbReference type="SUPFAM" id="SSF100920">
    <property type="entry name" value="Heat shock protein 70kD (HSP70), peptide-binding domain"/>
    <property type="match status" value="1"/>
</dbReference>
<evidence type="ECO:0000256" key="7">
    <source>
        <dbReference type="SAM" id="MobiDB-lite"/>
    </source>
</evidence>
<evidence type="ECO:0000256" key="2">
    <source>
        <dbReference type="ARBA" id="ARBA00022490"/>
    </source>
</evidence>
<dbReference type="FunFam" id="1.20.1270.10:FF:000002">
    <property type="entry name" value="Heat shock 70 kDa protein 4"/>
    <property type="match status" value="1"/>
</dbReference>
<keyword evidence="6" id="KW-0175">Coiled coil</keyword>
<comment type="subcellular location">
    <subcellularLocation>
        <location evidence="1">Cytoplasm</location>
    </subcellularLocation>
</comment>
<keyword evidence="3" id="KW-0547">Nucleotide-binding</keyword>
<keyword evidence="5 8" id="KW-0346">Stress response</keyword>
<protein>
    <submittedName>
        <fullName evidence="8">Heat shock protein 70</fullName>
    </submittedName>
</protein>
<evidence type="ECO:0000256" key="4">
    <source>
        <dbReference type="ARBA" id="ARBA00022840"/>
    </source>
</evidence>
<evidence type="ECO:0000256" key="5">
    <source>
        <dbReference type="ARBA" id="ARBA00023016"/>
    </source>
</evidence>
<gene>
    <name evidence="8" type="ORF">DL89DRAFT_280373</name>
</gene>
<dbReference type="InterPro" id="IPR029048">
    <property type="entry name" value="HSP70_C_sf"/>
</dbReference>
<dbReference type="InterPro" id="IPR018181">
    <property type="entry name" value="Heat_shock_70_CS"/>
</dbReference>
<dbReference type="FunFam" id="3.90.640.10:FF:000004">
    <property type="entry name" value="Heat shock 70 kDa protein 4"/>
    <property type="match status" value="1"/>
</dbReference>
<organism evidence="8 9">
    <name type="scientific">Linderina pennispora</name>
    <dbReference type="NCBI Taxonomy" id="61395"/>
    <lineage>
        <taxon>Eukaryota</taxon>
        <taxon>Fungi</taxon>
        <taxon>Fungi incertae sedis</taxon>
        <taxon>Zoopagomycota</taxon>
        <taxon>Kickxellomycotina</taxon>
        <taxon>Kickxellomycetes</taxon>
        <taxon>Kickxellales</taxon>
        <taxon>Kickxellaceae</taxon>
        <taxon>Linderina</taxon>
    </lineage>
</organism>
<feature type="region of interest" description="Disordered" evidence="7">
    <location>
        <begin position="735"/>
        <end position="783"/>
    </location>
</feature>
<dbReference type="Gene3D" id="3.30.30.30">
    <property type="match status" value="1"/>
</dbReference>
<dbReference type="OrthoDB" id="434160at2759"/>
<feature type="compositionally biased region" description="Basic and acidic residues" evidence="7">
    <location>
        <begin position="737"/>
        <end position="746"/>
    </location>
</feature>
<feature type="coiled-coil region" evidence="6">
    <location>
        <begin position="652"/>
        <end position="679"/>
    </location>
</feature>
<evidence type="ECO:0000256" key="3">
    <source>
        <dbReference type="ARBA" id="ARBA00022741"/>
    </source>
</evidence>
<dbReference type="Proteomes" id="UP000193922">
    <property type="component" value="Unassembled WGS sequence"/>
</dbReference>
<dbReference type="FunFam" id="2.60.34.10:FF:000011">
    <property type="entry name" value="Heat shock protein hsp88"/>
    <property type="match status" value="1"/>
</dbReference>